<dbReference type="Gene3D" id="2.160.20.120">
    <property type="match status" value="1"/>
</dbReference>
<feature type="domain" description="DUF4097" evidence="1">
    <location>
        <begin position="135"/>
        <end position="266"/>
    </location>
</feature>
<evidence type="ECO:0000313" key="2">
    <source>
        <dbReference type="EMBL" id="SET02857.1"/>
    </source>
</evidence>
<dbReference type="AlphaFoldDB" id="A0A1I0B814"/>
<dbReference type="Pfam" id="PF13349">
    <property type="entry name" value="DUF4097"/>
    <property type="match status" value="1"/>
</dbReference>
<dbReference type="EMBL" id="FOHE01000004">
    <property type="protein sequence ID" value="SET02857.1"/>
    <property type="molecule type" value="Genomic_DNA"/>
</dbReference>
<accession>A0A1I0B814</accession>
<protein>
    <submittedName>
        <fullName evidence="2">Putative adhesin</fullName>
    </submittedName>
</protein>
<dbReference type="Proteomes" id="UP000198618">
    <property type="component" value="Unassembled WGS sequence"/>
</dbReference>
<dbReference type="STRING" id="930131.SAMN05216389_104225"/>
<sequence length="269" mass="30062">MRKQKLLIWVAVILIVIGGLGSLLTFKSVFAAEQIKEEKEFDQQDVRRFHVVSDNASVEFIPTEDSTAKVEMTASEKRNNKYTFHTELDDGTLYIELKEKRLFKLFSFDFSFKGPSIKVYVPAKQYESLNIDLINGKMNVRDMQVKHAEVGSTNGAINLSNMETVSTRATSENGKLTINKVSGEISGDVTNGSIHLNVEQIDRMIDLKSVNGKIMIRTDEEPSNVTIDVSVVNGKSEVFGNETKHTVIGDGENRINLETINGKVSIDKQ</sequence>
<dbReference type="RefSeq" id="WP_090868126.1">
    <property type="nucleotide sequence ID" value="NZ_FOHE01000004.1"/>
</dbReference>
<name>A0A1I0B814_9BACI</name>
<evidence type="ECO:0000259" key="1">
    <source>
        <dbReference type="Pfam" id="PF13349"/>
    </source>
</evidence>
<gene>
    <name evidence="2" type="ORF">SAMN05216389_104225</name>
</gene>
<keyword evidence="3" id="KW-1185">Reference proteome</keyword>
<reference evidence="2 3" key="1">
    <citation type="submission" date="2016-10" db="EMBL/GenBank/DDBJ databases">
        <authorList>
            <person name="de Groot N.N."/>
        </authorList>
    </citation>
    <scope>NUCLEOTIDE SEQUENCE [LARGE SCALE GENOMIC DNA]</scope>
    <source>
        <strain evidence="2 3">IBRC-M 10780</strain>
    </source>
</reference>
<proteinExistence type="predicted"/>
<dbReference type="OrthoDB" id="2588856at2"/>
<evidence type="ECO:0000313" key="3">
    <source>
        <dbReference type="Proteomes" id="UP000198618"/>
    </source>
</evidence>
<dbReference type="InterPro" id="IPR025164">
    <property type="entry name" value="Toastrack_DUF4097"/>
</dbReference>
<organism evidence="2 3">
    <name type="scientific">Oceanobacillus limi</name>
    <dbReference type="NCBI Taxonomy" id="930131"/>
    <lineage>
        <taxon>Bacteria</taxon>
        <taxon>Bacillati</taxon>
        <taxon>Bacillota</taxon>
        <taxon>Bacilli</taxon>
        <taxon>Bacillales</taxon>
        <taxon>Bacillaceae</taxon>
        <taxon>Oceanobacillus</taxon>
    </lineage>
</organism>